<comment type="caution">
    <text evidence="1">The sequence shown here is derived from an EMBL/GenBank/DDBJ whole genome shotgun (WGS) entry which is preliminary data.</text>
</comment>
<accession>A0A5S4ZR33</accession>
<protein>
    <submittedName>
        <fullName evidence="1">Magnesium chelatase family protein</fullName>
    </submittedName>
</protein>
<keyword evidence="2" id="KW-1185">Reference proteome</keyword>
<evidence type="ECO:0000313" key="1">
    <source>
        <dbReference type="EMBL" id="TYO95160.1"/>
    </source>
</evidence>
<evidence type="ECO:0000313" key="2">
    <source>
        <dbReference type="Proteomes" id="UP000323166"/>
    </source>
</evidence>
<reference evidence="1 2" key="1">
    <citation type="submission" date="2019-07" db="EMBL/GenBank/DDBJ databases">
        <title>Genomic Encyclopedia of Type Strains, Phase I: the one thousand microbial genomes (KMG-I) project.</title>
        <authorList>
            <person name="Kyrpides N."/>
        </authorList>
    </citation>
    <scope>NUCLEOTIDE SEQUENCE [LARGE SCALE GENOMIC DNA]</scope>
    <source>
        <strain evidence="1 2">DSM 6562</strain>
    </source>
</reference>
<proteinExistence type="predicted"/>
<dbReference type="AlphaFoldDB" id="A0A5S4ZR33"/>
<gene>
    <name evidence="1" type="ORF">LX24_01889</name>
</gene>
<sequence length="42" mass="4574">MLTIVKSLALNGLEAYIVRVEVDVSRGLPGFEIVGPYSRHSS</sequence>
<dbReference type="Proteomes" id="UP000323166">
    <property type="component" value="Unassembled WGS sequence"/>
</dbReference>
<dbReference type="RefSeq" id="WP_279233200.1">
    <property type="nucleotide sequence ID" value="NZ_VNHM01000009.1"/>
</dbReference>
<name>A0A5S4ZR33_9FIRM</name>
<dbReference type="EMBL" id="VNHM01000009">
    <property type="protein sequence ID" value="TYO95160.1"/>
    <property type="molecule type" value="Genomic_DNA"/>
</dbReference>
<organism evidence="1 2">
    <name type="scientific">Desulfallas thermosapovorans DSM 6562</name>
    <dbReference type="NCBI Taxonomy" id="1121431"/>
    <lineage>
        <taxon>Bacteria</taxon>
        <taxon>Bacillati</taxon>
        <taxon>Bacillota</taxon>
        <taxon>Clostridia</taxon>
        <taxon>Eubacteriales</taxon>
        <taxon>Desulfallaceae</taxon>
        <taxon>Desulfallas</taxon>
    </lineage>
</organism>